<evidence type="ECO:0000313" key="8">
    <source>
        <dbReference type="Proteomes" id="UP000054166"/>
    </source>
</evidence>
<keyword evidence="3" id="KW-0862">Zinc</keyword>
<dbReference type="EMBL" id="KN833046">
    <property type="protein sequence ID" value="KIM75521.1"/>
    <property type="molecule type" value="Genomic_DNA"/>
</dbReference>
<feature type="compositionally biased region" description="Low complexity" evidence="5">
    <location>
        <begin position="22"/>
        <end position="42"/>
    </location>
</feature>
<feature type="compositionally biased region" description="Polar residues" evidence="5">
    <location>
        <begin position="583"/>
        <end position="594"/>
    </location>
</feature>
<feature type="compositionally biased region" description="Pro residues" evidence="5">
    <location>
        <begin position="1"/>
        <end position="12"/>
    </location>
</feature>
<feature type="compositionally biased region" description="Low complexity" evidence="5">
    <location>
        <begin position="229"/>
        <end position="241"/>
    </location>
</feature>
<dbReference type="InterPro" id="IPR019787">
    <property type="entry name" value="Znf_PHD-finger"/>
</dbReference>
<feature type="region of interest" description="Disordered" evidence="5">
    <location>
        <begin position="571"/>
        <end position="596"/>
    </location>
</feature>
<dbReference type="PROSITE" id="PS01359">
    <property type="entry name" value="ZF_PHD_1"/>
    <property type="match status" value="1"/>
</dbReference>
<sequence length="637" mass="68007">MANPAPMGPPQSPRETRRSGRRSAQSASASGSKSPDSPVSESAVERSFPAPGPRAVREAMGFGRRPRRPSLSTSSSNGRSKRLKQEDIDDPVGEDMTPSGTPATTTTNGRGKRKVKEKAPLTADIIVEPPSDALGDEIAVDVAEEEPSVTRCVCGSNVDEEGEFMVQCETCDVWQHGLCVGYEDEEQVANISYYCEECRPDLHQDLLKQLAKRARQSSANSHHNASVTSRLSRSHSPSHLLKPAKRRNTMNSRDAAFDESLKEIIEATAAEAAAHDQGPSASRTVNGNGETIDDGEAGPGGRKKRKRTDDDTLPKKRTRSASSASEHITGSNTVRDDETIVNGGSKSHSASVSASKGHLNARKQRGGGRKPATVQEIVVSVEGDEGARPIKPRAKPGPVPKRPPPSVPNASGSASHEHGTRRNNNGVNGSTPHGSHAGGASSSTSAAEASRAYKNSHAYAVSQQPLFTSWNLPDYLAHLEPMLPTDTPKPLEVRASGVGPGGRESLERGFERGAKVKWPSKRMSVGDMNKRVRALVEWVGREQAGAADRRRRREALDKALRENAPAGVIGADGESMAVDSPARPSSNGDVYTSSGLGGAASTMKQMEELMEELISFQERFGPGAKIMNDRGRRIISG</sequence>
<dbReference type="InParanoid" id="A0A0C3F6E8"/>
<dbReference type="PANTHER" id="PTHR47793">
    <property type="entry name" value="HISTONE DEACETYLASE COMPLEX SUBUNIT CTI6"/>
    <property type="match status" value="1"/>
</dbReference>
<keyword evidence="2 4" id="KW-0863">Zinc-finger</keyword>
<dbReference type="InterPro" id="IPR053051">
    <property type="entry name" value="HDAC_complex_subunit"/>
</dbReference>
<feature type="compositionally biased region" description="Polar residues" evidence="5">
    <location>
        <begin position="279"/>
        <end position="289"/>
    </location>
</feature>
<protein>
    <recommendedName>
        <fullName evidence="6">PHD-type domain-containing protein</fullName>
    </recommendedName>
</protein>
<evidence type="ECO:0000259" key="6">
    <source>
        <dbReference type="PROSITE" id="PS50016"/>
    </source>
</evidence>
<feature type="compositionally biased region" description="Basic residues" evidence="5">
    <location>
        <begin position="359"/>
        <end position="368"/>
    </location>
</feature>
<feature type="domain" description="PHD-type" evidence="6">
    <location>
        <begin position="149"/>
        <end position="201"/>
    </location>
</feature>
<evidence type="ECO:0000256" key="1">
    <source>
        <dbReference type="ARBA" id="ARBA00022723"/>
    </source>
</evidence>
<name>A0A0C3F6E8_PILCF</name>
<feature type="compositionally biased region" description="Polar residues" evidence="5">
    <location>
        <begin position="320"/>
        <end position="333"/>
    </location>
</feature>
<dbReference type="Gene3D" id="3.30.40.10">
    <property type="entry name" value="Zinc/RING finger domain, C3HC4 (zinc finger)"/>
    <property type="match status" value="1"/>
</dbReference>
<organism evidence="7 8">
    <name type="scientific">Piloderma croceum (strain F 1598)</name>
    <dbReference type="NCBI Taxonomy" id="765440"/>
    <lineage>
        <taxon>Eukaryota</taxon>
        <taxon>Fungi</taxon>
        <taxon>Dikarya</taxon>
        <taxon>Basidiomycota</taxon>
        <taxon>Agaricomycotina</taxon>
        <taxon>Agaricomycetes</taxon>
        <taxon>Agaricomycetidae</taxon>
        <taxon>Atheliales</taxon>
        <taxon>Atheliaceae</taxon>
        <taxon>Piloderma</taxon>
    </lineage>
</organism>
<dbReference type="InterPro" id="IPR019786">
    <property type="entry name" value="Zinc_finger_PHD-type_CS"/>
</dbReference>
<dbReference type="SUPFAM" id="SSF57903">
    <property type="entry name" value="FYVE/PHD zinc finger"/>
    <property type="match status" value="1"/>
</dbReference>
<evidence type="ECO:0000313" key="7">
    <source>
        <dbReference type="EMBL" id="KIM75521.1"/>
    </source>
</evidence>
<dbReference type="OrthoDB" id="79252at2759"/>
<feature type="region of interest" description="Disordered" evidence="5">
    <location>
        <begin position="1"/>
        <end position="117"/>
    </location>
</feature>
<feature type="region of interest" description="Disordered" evidence="5">
    <location>
        <begin position="271"/>
        <end position="449"/>
    </location>
</feature>
<dbReference type="STRING" id="765440.A0A0C3F6E8"/>
<feature type="compositionally biased region" description="Pro residues" evidence="5">
    <location>
        <begin position="395"/>
        <end position="407"/>
    </location>
</feature>
<dbReference type="AlphaFoldDB" id="A0A0C3F6E8"/>
<evidence type="ECO:0000256" key="5">
    <source>
        <dbReference type="SAM" id="MobiDB-lite"/>
    </source>
</evidence>
<dbReference type="Proteomes" id="UP000054166">
    <property type="component" value="Unassembled WGS sequence"/>
</dbReference>
<dbReference type="HOGENOM" id="CLU_029203_0_0_1"/>
<feature type="compositionally biased region" description="Low complexity" evidence="5">
    <location>
        <begin position="429"/>
        <end position="449"/>
    </location>
</feature>
<feature type="compositionally biased region" description="Low complexity" evidence="5">
    <location>
        <begin position="69"/>
        <end position="78"/>
    </location>
</feature>
<evidence type="ECO:0000256" key="2">
    <source>
        <dbReference type="ARBA" id="ARBA00022771"/>
    </source>
</evidence>
<keyword evidence="1" id="KW-0479">Metal-binding</keyword>
<dbReference type="InterPro" id="IPR001965">
    <property type="entry name" value="Znf_PHD"/>
</dbReference>
<feature type="compositionally biased region" description="Low complexity" evidence="5">
    <location>
        <begin position="97"/>
        <end position="107"/>
    </location>
</feature>
<gene>
    <name evidence="7" type="ORF">PILCRDRAFT_827234</name>
</gene>
<dbReference type="PANTHER" id="PTHR47793:SF1">
    <property type="entry name" value="HISTONE DEACETYLASE COMPLEX SUBUNIT CTI6"/>
    <property type="match status" value="1"/>
</dbReference>
<dbReference type="InterPro" id="IPR013083">
    <property type="entry name" value="Znf_RING/FYVE/PHD"/>
</dbReference>
<reference evidence="8" key="2">
    <citation type="submission" date="2015-01" db="EMBL/GenBank/DDBJ databases">
        <title>Evolutionary Origins and Diversification of the Mycorrhizal Mutualists.</title>
        <authorList>
            <consortium name="DOE Joint Genome Institute"/>
            <consortium name="Mycorrhizal Genomics Consortium"/>
            <person name="Kohler A."/>
            <person name="Kuo A."/>
            <person name="Nagy L.G."/>
            <person name="Floudas D."/>
            <person name="Copeland A."/>
            <person name="Barry K.W."/>
            <person name="Cichocki N."/>
            <person name="Veneault-Fourrey C."/>
            <person name="LaButti K."/>
            <person name="Lindquist E.A."/>
            <person name="Lipzen A."/>
            <person name="Lundell T."/>
            <person name="Morin E."/>
            <person name="Murat C."/>
            <person name="Riley R."/>
            <person name="Ohm R."/>
            <person name="Sun H."/>
            <person name="Tunlid A."/>
            <person name="Henrissat B."/>
            <person name="Grigoriev I.V."/>
            <person name="Hibbett D.S."/>
            <person name="Martin F."/>
        </authorList>
    </citation>
    <scope>NUCLEOTIDE SEQUENCE [LARGE SCALE GENOMIC DNA]</scope>
    <source>
        <strain evidence="8">F 1598</strain>
    </source>
</reference>
<feature type="compositionally biased region" description="Polar residues" evidence="5">
    <location>
        <begin position="216"/>
        <end position="228"/>
    </location>
</feature>
<feature type="region of interest" description="Disordered" evidence="5">
    <location>
        <begin position="213"/>
        <end position="251"/>
    </location>
</feature>
<reference evidence="7 8" key="1">
    <citation type="submission" date="2014-04" db="EMBL/GenBank/DDBJ databases">
        <authorList>
            <consortium name="DOE Joint Genome Institute"/>
            <person name="Kuo A."/>
            <person name="Tarkka M."/>
            <person name="Buscot F."/>
            <person name="Kohler A."/>
            <person name="Nagy L.G."/>
            <person name="Floudas D."/>
            <person name="Copeland A."/>
            <person name="Barry K.W."/>
            <person name="Cichocki N."/>
            <person name="Veneault-Fourrey C."/>
            <person name="LaButti K."/>
            <person name="Lindquist E.A."/>
            <person name="Lipzen A."/>
            <person name="Lundell T."/>
            <person name="Morin E."/>
            <person name="Murat C."/>
            <person name="Sun H."/>
            <person name="Tunlid A."/>
            <person name="Henrissat B."/>
            <person name="Grigoriev I.V."/>
            <person name="Hibbett D.S."/>
            <person name="Martin F."/>
            <person name="Nordberg H.P."/>
            <person name="Cantor M.N."/>
            <person name="Hua S.X."/>
        </authorList>
    </citation>
    <scope>NUCLEOTIDE SEQUENCE [LARGE SCALE GENOMIC DNA]</scope>
    <source>
        <strain evidence="7 8">F 1598</strain>
    </source>
</reference>
<evidence type="ECO:0000256" key="4">
    <source>
        <dbReference type="PROSITE-ProRule" id="PRU00146"/>
    </source>
</evidence>
<dbReference type="GO" id="GO:0008270">
    <property type="term" value="F:zinc ion binding"/>
    <property type="evidence" value="ECO:0007669"/>
    <property type="project" value="UniProtKB-KW"/>
</dbReference>
<dbReference type="InterPro" id="IPR011011">
    <property type="entry name" value="Znf_FYVE_PHD"/>
</dbReference>
<feature type="compositionally biased region" description="Low complexity" evidence="5">
    <location>
        <begin position="344"/>
        <end position="358"/>
    </location>
</feature>
<dbReference type="Pfam" id="PF00628">
    <property type="entry name" value="PHD"/>
    <property type="match status" value="1"/>
</dbReference>
<evidence type="ECO:0000256" key="3">
    <source>
        <dbReference type="ARBA" id="ARBA00022833"/>
    </source>
</evidence>
<proteinExistence type="predicted"/>
<keyword evidence="8" id="KW-1185">Reference proteome</keyword>
<accession>A0A0C3F6E8</accession>
<dbReference type="SMART" id="SM00249">
    <property type="entry name" value="PHD"/>
    <property type="match status" value="1"/>
</dbReference>
<dbReference type="PROSITE" id="PS50016">
    <property type="entry name" value="ZF_PHD_2"/>
    <property type="match status" value="1"/>
</dbReference>